<feature type="transmembrane region" description="Helical" evidence="1">
    <location>
        <begin position="427"/>
        <end position="450"/>
    </location>
</feature>
<sequence length="489" mass="57651">MNPHFLTLDINPPPKVNKKACITIEKDIQRTITTHSNESTVSSRMIEAYTEFVQKLNLERTVHLAGAVSEEIQRIVELIIEHEVKSPRLKIIILLEHISKTAPSGINALKLLESSRNSLINRFNLYKNAYNLEIIHKNRRLFNYSHILESLWRFHREYKYFLSILMNLVHSVEKCTDLYSKTHTEKSEMLNILKNSDMYTEIINLNSRVSHCINNSTEVKVSDIKLLKGFITYYGELAYISYGVYGYGTYDLLLLFYELFDKSGNIKSTYRMHYLLLVIDMHVNQFSNKNFSTICKNTLLIKNTRIKSFLNTNYSRIRYIILPCTHKLFGCLLIHIFITNILQKLFVFINSLQTHNKFSIITNLYILIFMVFLYTASIICTGYFIRMNVIIDYTYRKSTKWVIRYFTDIIIIITTIIISVIQWKYQIIIKSVIIKYLTVFSIVTSFTFIVLDRLFRLLPIFMFNKKKKGILTCTYLCVHLLCTVIYYYN</sequence>
<dbReference type="VEuPathDB" id="MicrosporidiaDB:NEQG_02220"/>
<dbReference type="AlphaFoldDB" id="I3EEM6"/>
<dbReference type="OMA" id="YYGELAY"/>
<feature type="transmembrane region" description="Helical" evidence="1">
    <location>
        <begin position="470"/>
        <end position="488"/>
    </location>
</feature>
<name>I3EEM6_NEMP3</name>
<protein>
    <submittedName>
        <fullName evidence="2">Uncharacterized protein</fullName>
    </submittedName>
</protein>
<gene>
    <name evidence="2" type="ORF">NEQG_02220</name>
</gene>
<evidence type="ECO:0000256" key="1">
    <source>
        <dbReference type="SAM" id="Phobius"/>
    </source>
</evidence>
<keyword evidence="1" id="KW-0472">Membrane</keyword>
<keyword evidence="1" id="KW-0812">Transmembrane</keyword>
<dbReference type="OrthoDB" id="2188955at2759"/>
<organism evidence="2 3">
    <name type="scientific">Nematocida parisii (strain ERTm3)</name>
    <name type="common">Nematode killer fungus</name>
    <dbReference type="NCBI Taxonomy" id="935791"/>
    <lineage>
        <taxon>Eukaryota</taxon>
        <taxon>Fungi</taxon>
        <taxon>Fungi incertae sedis</taxon>
        <taxon>Microsporidia</taxon>
        <taxon>Nematocida</taxon>
    </lineage>
</organism>
<proteinExistence type="predicted"/>
<reference evidence="2" key="1">
    <citation type="submission" date="2011-01" db="EMBL/GenBank/DDBJ databases">
        <title>The Genome Sequence of Nematocida parisii strain ERTm3.</title>
        <authorList>
            <consortium name="The Broad Institute Genome Sequencing Platform"/>
            <consortium name="The Broad Institute Genome Sequencing Center for Infectious Disease"/>
            <person name="Cuomo C."/>
            <person name="Troemel E."/>
            <person name="Young S.K."/>
            <person name="Zeng Q."/>
            <person name="Gargeya S."/>
            <person name="Fitzgerald M."/>
            <person name="Haas B."/>
            <person name="Abouelleil A."/>
            <person name="Alvarado L."/>
            <person name="Arachchi H.M."/>
            <person name="Berlin A."/>
            <person name="Chapman S.B."/>
            <person name="Gearin G."/>
            <person name="Goldberg J."/>
            <person name="Griggs A."/>
            <person name="Gujja S."/>
            <person name="Hansen M."/>
            <person name="Heiman D."/>
            <person name="Howarth C."/>
            <person name="Larimer J."/>
            <person name="Lui A."/>
            <person name="MacDonald P.J.P."/>
            <person name="McCowen C."/>
            <person name="Montmayeur A."/>
            <person name="Murphy C."/>
            <person name="Neiman D."/>
            <person name="Pearson M."/>
            <person name="Priest M."/>
            <person name="Roberts A."/>
            <person name="Saif S."/>
            <person name="Shea T."/>
            <person name="Sisk P."/>
            <person name="Stolte C."/>
            <person name="Sykes S."/>
            <person name="Wortman J."/>
            <person name="Nusbaum C."/>
            <person name="Birren B."/>
        </authorList>
    </citation>
    <scope>NUCLEOTIDE SEQUENCE</scope>
    <source>
        <strain evidence="2">ERTm3</strain>
    </source>
</reference>
<accession>I3EEM6</accession>
<keyword evidence="3" id="KW-1185">Reference proteome</keyword>
<dbReference type="EMBL" id="GL870881">
    <property type="protein sequence ID" value="EIJ87673.1"/>
    <property type="molecule type" value="Genomic_DNA"/>
</dbReference>
<dbReference type="Proteomes" id="UP000002872">
    <property type="component" value="Unassembled WGS sequence"/>
</dbReference>
<evidence type="ECO:0000313" key="3">
    <source>
        <dbReference type="Proteomes" id="UP000002872"/>
    </source>
</evidence>
<feature type="transmembrane region" description="Helical" evidence="1">
    <location>
        <begin position="405"/>
        <end position="421"/>
    </location>
</feature>
<dbReference type="InParanoid" id="I3EEM6"/>
<feature type="transmembrane region" description="Helical" evidence="1">
    <location>
        <begin position="364"/>
        <end position="385"/>
    </location>
</feature>
<keyword evidence="1" id="KW-1133">Transmembrane helix</keyword>
<evidence type="ECO:0000313" key="2">
    <source>
        <dbReference type="EMBL" id="EIJ87673.1"/>
    </source>
</evidence>
<dbReference type="HOGENOM" id="CLU_548716_0_0_1"/>